<dbReference type="AlphaFoldDB" id="A0A0N0U9J6"/>
<gene>
    <name evidence="3" type="ORF">AMS69_06585</name>
    <name evidence="4" type="ORF">GOC83_04920</name>
</gene>
<reference evidence="3 5" key="1">
    <citation type="submission" date="2015-08" db="EMBL/GenBank/DDBJ databases">
        <title>Genomes of Isolates from Cabo Rojo, PR.</title>
        <authorList>
            <person name="Sanchez-Nieves R.L."/>
            <person name="Montalvo-Rodriguez R."/>
        </authorList>
    </citation>
    <scope>NUCLEOTIDE SEQUENCE [LARGE SCALE GENOMIC DNA]</scope>
    <source>
        <strain evidence="3 5">SL3</strain>
    </source>
</reference>
<dbReference type="PATRIC" id="fig|1705562.3.peg.2377"/>
<name>A0A0N0U9J6_9EURY</name>
<feature type="domain" description="DUF5658" evidence="2">
    <location>
        <begin position="27"/>
        <end position="116"/>
    </location>
</feature>
<keyword evidence="5" id="KW-1185">Reference proteome</keyword>
<dbReference type="Proteomes" id="UP000610611">
    <property type="component" value="Unassembled WGS sequence"/>
</dbReference>
<accession>A0A0N0U9J6</accession>
<dbReference type="RefSeq" id="WP_053967281.1">
    <property type="nucleotide sequence ID" value="NZ_JAWJXX010000016.1"/>
</dbReference>
<keyword evidence="1" id="KW-0472">Membrane</keyword>
<keyword evidence="1" id="KW-1133">Transmembrane helix</keyword>
<dbReference type="OrthoDB" id="214771at2157"/>
<keyword evidence="1" id="KW-0812">Transmembrane</keyword>
<dbReference type="EMBL" id="WOWB01000001">
    <property type="protein sequence ID" value="NLV05477.1"/>
    <property type="molecule type" value="Genomic_DNA"/>
</dbReference>
<feature type="transmembrane region" description="Helical" evidence="1">
    <location>
        <begin position="20"/>
        <end position="45"/>
    </location>
</feature>
<feature type="transmembrane region" description="Helical" evidence="1">
    <location>
        <begin position="65"/>
        <end position="85"/>
    </location>
</feature>
<reference evidence="4" key="2">
    <citation type="submission" date="2019-12" db="EMBL/GenBank/DDBJ databases">
        <title>The whole-genome sequencing of Haloarcula japonica strain pws8.</title>
        <authorList>
            <person name="Verma D.K."/>
            <person name="Gopal K."/>
            <person name="Prasad E.S."/>
        </authorList>
    </citation>
    <scope>NUCLEOTIDE SEQUENCE</scope>
    <source>
        <strain evidence="4">Pws8</strain>
    </source>
</reference>
<sequence>MSRPDHASHPLSVRLQKPGYVELVFSLVLVWGFGDAMSTLFAARFAGPGLEANPWIRALLFHEPLLVVALKMAVVLYVGVVLLECRDVVERVPLWRAWLLGVVAVGAAVVLGNTYVGLAAAAA</sequence>
<dbReference type="InterPro" id="IPR043717">
    <property type="entry name" value="DUF5658"/>
</dbReference>
<dbReference type="Proteomes" id="UP000037729">
    <property type="component" value="Unassembled WGS sequence"/>
</dbReference>
<protein>
    <recommendedName>
        <fullName evidence="2">DUF5658 domain-containing protein</fullName>
    </recommendedName>
</protein>
<evidence type="ECO:0000313" key="3">
    <source>
        <dbReference type="EMBL" id="KOX93590.1"/>
    </source>
</evidence>
<evidence type="ECO:0000313" key="5">
    <source>
        <dbReference type="Proteomes" id="UP000037729"/>
    </source>
</evidence>
<feature type="transmembrane region" description="Helical" evidence="1">
    <location>
        <begin position="97"/>
        <end position="122"/>
    </location>
</feature>
<evidence type="ECO:0000313" key="4">
    <source>
        <dbReference type="EMBL" id="NLV05477.1"/>
    </source>
</evidence>
<evidence type="ECO:0000259" key="2">
    <source>
        <dbReference type="Pfam" id="PF18902"/>
    </source>
</evidence>
<dbReference type="Pfam" id="PF18902">
    <property type="entry name" value="DUF5658"/>
    <property type="match status" value="1"/>
</dbReference>
<proteinExistence type="predicted"/>
<organism evidence="3 5">
    <name type="scientific">Haloarcula rubripromontorii</name>
    <dbReference type="NCBI Taxonomy" id="1705562"/>
    <lineage>
        <taxon>Archaea</taxon>
        <taxon>Methanobacteriati</taxon>
        <taxon>Methanobacteriota</taxon>
        <taxon>Stenosarchaea group</taxon>
        <taxon>Halobacteria</taxon>
        <taxon>Halobacteriales</taxon>
        <taxon>Haloarculaceae</taxon>
        <taxon>Haloarcula</taxon>
    </lineage>
</organism>
<dbReference type="EMBL" id="LIUF01000002">
    <property type="protein sequence ID" value="KOX93590.1"/>
    <property type="molecule type" value="Genomic_DNA"/>
</dbReference>
<evidence type="ECO:0000256" key="1">
    <source>
        <dbReference type="SAM" id="Phobius"/>
    </source>
</evidence>
<comment type="caution">
    <text evidence="3">The sequence shown here is derived from an EMBL/GenBank/DDBJ whole genome shotgun (WGS) entry which is preliminary data.</text>
</comment>